<evidence type="ECO:0000256" key="1">
    <source>
        <dbReference type="ARBA" id="ARBA00022679"/>
    </source>
</evidence>
<name>A0A498CTA9_9FIRM</name>
<dbReference type="InterPro" id="IPR000792">
    <property type="entry name" value="Tscrpt_reg_LuxR_C"/>
</dbReference>
<dbReference type="InterPro" id="IPR002173">
    <property type="entry name" value="Carboh/pur_kinase_PfkB_CS"/>
</dbReference>
<dbReference type="PANTHER" id="PTHR10584">
    <property type="entry name" value="SUGAR KINASE"/>
    <property type="match status" value="1"/>
</dbReference>
<feature type="domain" description="HTH cro/C1-type" evidence="3">
    <location>
        <begin position="19"/>
        <end position="36"/>
    </location>
</feature>
<dbReference type="InterPro" id="IPR036390">
    <property type="entry name" value="WH_DNA-bd_sf"/>
</dbReference>
<dbReference type="InterPro" id="IPR029056">
    <property type="entry name" value="Ribokinase-like"/>
</dbReference>
<reference evidence="4 5" key="1">
    <citation type="submission" date="2018-10" db="EMBL/GenBank/DDBJ databases">
        <title>Anaerotruncus faecis sp. nov., isolated from human feces.</title>
        <authorList>
            <person name="Wang Y.-J."/>
        </authorList>
    </citation>
    <scope>NUCLEOTIDE SEQUENCE [LARGE SCALE GENOMIC DNA]</scope>
    <source>
        <strain evidence="4 5">22A2-44</strain>
    </source>
</reference>
<dbReference type="SUPFAM" id="SSF53613">
    <property type="entry name" value="Ribokinase-like"/>
    <property type="match status" value="1"/>
</dbReference>
<gene>
    <name evidence="4" type="ORF">D4A47_03830</name>
</gene>
<dbReference type="EMBL" id="RCHT01000003">
    <property type="protein sequence ID" value="RLL13605.1"/>
    <property type="molecule type" value="Genomic_DNA"/>
</dbReference>
<dbReference type="Pfam" id="PF00294">
    <property type="entry name" value="PfkB"/>
    <property type="match status" value="1"/>
</dbReference>
<organism evidence="4 5">
    <name type="scientific">Anaerotruncus massiliensis</name>
    <name type="common">ex Liu et al. 2021</name>
    <dbReference type="NCBI Taxonomy" id="2321404"/>
    <lineage>
        <taxon>Bacteria</taxon>
        <taxon>Bacillati</taxon>
        <taxon>Bacillota</taxon>
        <taxon>Clostridia</taxon>
        <taxon>Eubacteriales</taxon>
        <taxon>Oscillospiraceae</taxon>
        <taxon>Anaerotruncus</taxon>
    </lineage>
</organism>
<dbReference type="PROSITE" id="PS50943">
    <property type="entry name" value="HTH_CROC1"/>
    <property type="match status" value="1"/>
</dbReference>
<keyword evidence="1" id="KW-0808">Transferase</keyword>
<sequence length="372" mass="40715">MVTDRERELLSWIEENPMMSQQELADRAGITRSSVSVHISNLMKKGMIQGKGYVVQKRPYAVVVGGVNMDIAGYASGEVVPHDSNPGRVEHTAGGVGRNEAHGMRLLGLDVKLVTAFGDDLYAEKLRQNCRDLGIDVKDAITVVNAATSTYLSVVDHRGDPVVGISSMDIYEHLTPALLAQRMGVINRAHTCVVDTNLTEDALRFLADNCRVPLFAETISVAKAHKLRGILDRIDTLKADRLEVQLLLGREPDEKADVEVTARQLLDRGVRHVYITLSSGAYCADETGAWRLPGYPAEVVNKTGARDSFMAALVWARMRGMDLRESACAGLAAAGICTAGEPVVNEELSEQYMLEVMQGTRKITASKTRYFL</sequence>
<evidence type="ECO:0000313" key="5">
    <source>
        <dbReference type="Proteomes" id="UP000276301"/>
    </source>
</evidence>
<protein>
    <submittedName>
        <fullName evidence="4">Winged helix-turn-helix transcriptional regulator</fullName>
    </submittedName>
</protein>
<evidence type="ECO:0000259" key="3">
    <source>
        <dbReference type="PROSITE" id="PS50943"/>
    </source>
</evidence>
<dbReference type="AlphaFoldDB" id="A0A498CTA9"/>
<accession>A0A498CTA9</accession>
<dbReference type="SMART" id="SM00419">
    <property type="entry name" value="HTH_CRP"/>
    <property type="match status" value="1"/>
</dbReference>
<dbReference type="Proteomes" id="UP000276301">
    <property type="component" value="Unassembled WGS sequence"/>
</dbReference>
<dbReference type="SUPFAM" id="SSF46785">
    <property type="entry name" value="Winged helix' DNA-binding domain"/>
    <property type="match status" value="1"/>
</dbReference>
<dbReference type="InterPro" id="IPR036388">
    <property type="entry name" value="WH-like_DNA-bd_sf"/>
</dbReference>
<dbReference type="PROSITE" id="PS00583">
    <property type="entry name" value="PFKB_KINASES_1"/>
    <property type="match status" value="1"/>
</dbReference>
<keyword evidence="2" id="KW-0418">Kinase</keyword>
<dbReference type="GO" id="GO:0016301">
    <property type="term" value="F:kinase activity"/>
    <property type="evidence" value="ECO:0007669"/>
    <property type="project" value="UniProtKB-KW"/>
</dbReference>
<evidence type="ECO:0000256" key="2">
    <source>
        <dbReference type="ARBA" id="ARBA00022777"/>
    </source>
</evidence>
<evidence type="ECO:0000313" key="4">
    <source>
        <dbReference type="EMBL" id="RLL13605.1"/>
    </source>
</evidence>
<dbReference type="Gene3D" id="1.10.10.10">
    <property type="entry name" value="Winged helix-like DNA-binding domain superfamily/Winged helix DNA-binding domain"/>
    <property type="match status" value="1"/>
</dbReference>
<dbReference type="PANTHER" id="PTHR10584:SF166">
    <property type="entry name" value="RIBOKINASE"/>
    <property type="match status" value="1"/>
</dbReference>
<comment type="caution">
    <text evidence="4">The sequence shown here is derived from an EMBL/GenBank/DDBJ whole genome shotgun (WGS) entry which is preliminary data.</text>
</comment>
<dbReference type="GO" id="GO:0003677">
    <property type="term" value="F:DNA binding"/>
    <property type="evidence" value="ECO:0007669"/>
    <property type="project" value="InterPro"/>
</dbReference>
<dbReference type="CDD" id="cd01941">
    <property type="entry name" value="YeiC_kinase_like"/>
    <property type="match status" value="1"/>
</dbReference>
<dbReference type="InterPro" id="IPR001387">
    <property type="entry name" value="Cro/C1-type_HTH"/>
</dbReference>
<dbReference type="GO" id="GO:0006355">
    <property type="term" value="P:regulation of DNA-templated transcription"/>
    <property type="evidence" value="ECO:0007669"/>
    <property type="project" value="InterPro"/>
</dbReference>
<proteinExistence type="predicted"/>
<dbReference type="RefSeq" id="WP_121586225.1">
    <property type="nucleotide sequence ID" value="NZ_DBFBJK010000064.1"/>
</dbReference>
<dbReference type="InterPro" id="IPR011611">
    <property type="entry name" value="PfkB_dom"/>
</dbReference>
<dbReference type="InterPro" id="IPR012318">
    <property type="entry name" value="HTH_CRP"/>
</dbReference>
<dbReference type="Gene3D" id="3.40.1190.20">
    <property type="match status" value="1"/>
</dbReference>
<dbReference type="Pfam" id="PF13412">
    <property type="entry name" value="HTH_24"/>
    <property type="match status" value="1"/>
</dbReference>
<dbReference type="CDD" id="cd06170">
    <property type="entry name" value="LuxR_C_like"/>
    <property type="match status" value="1"/>
</dbReference>
<keyword evidence="5" id="KW-1185">Reference proteome</keyword>